<feature type="compositionally biased region" description="Polar residues" evidence="1">
    <location>
        <begin position="1"/>
        <end position="10"/>
    </location>
</feature>
<feature type="compositionally biased region" description="Basic and acidic residues" evidence="1">
    <location>
        <begin position="36"/>
        <end position="51"/>
    </location>
</feature>
<feature type="transmembrane region" description="Helical" evidence="2">
    <location>
        <begin position="65"/>
        <end position="88"/>
    </location>
</feature>
<comment type="caution">
    <text evidence="3">The sequence shown here is derived from an EMBL/GenBank/DDBJ whole genome shotgun (WGS) entry which is preliminary data.</text>
</comment>
<feature type="transmembrane region" description="Helical" evidence="2">
    <location>
        <begin position="144"/>
        <end position="169"/>
    </location>
</feature>
<organism evidence="3 4">
    <name type="scientific">Brevibacterium linens</name>
    <dbReference type="NCBI Taxonomy" id="1703"/>
    <lineage>
        <taxon>Bacteria</taxon>
        <taxon>Bacillati</taxon>
        <taxon>Actinomycetota</taxon>
        <taxon>Actinomycetes</taxon>
        <taxon>Micrococcales</taxon>
        <taxon>Brevibacteriaceae</taxon>
        <taxon>Brevibacterium</taxon>
    </lineage>
</organism>
<keyword evidence="2" id="KW-0472">Membrane</keyword>
<name>A0A0B8ZW93_BRELN</name>
<evidence type="ECO:0000256" key="2">
    <source>
        <dbReference type="SAM" id="Phobius"/>
    </source>
</evidence>
<dbReference type="EMBL" id="JTJZ01000022">
    <property type="protein sequence ID" value="KHS50687.1"/>
    <property type="molecule type" value="Genomic_DNA"/>
</dbReference>
<proteinExistence type="predicted"/>
<feature type="region of interest" description="Disordered" evidence="1">
    <location>
        <begin position="1"/>
        <end position="59"/>
    </location>
</feature>
<protein>
    <submittedName>
        <fullName evidence="3">Uncharacterized protein</fullName>
    </submittedName>
</protein>
<gene>
    <name evidence="3" type="ORF">AE0388_2759</name>
</gene>
<dbReference type="Proteomes" id="UP000031488">
    <property type="component" value="Unassembled WGS sequence"/>
</dbReference>
<evidence type="ECO:0000313" key="3">
    <source>
        <dbReference type="EMBL" id="KHS50687.1"/>
    </source>
</evidence>
<dbReference type="AlphaFoldDB" id="A0A0B8ZW93"/>
<keyword evidence="4" id="KW-1185">Reference proteome</keyword>
<reference evidence="3 4" key="1">
    <citation type="submission" date="2014-11" db="EMBL/GenBank/DDBJ databases">
        <title>Draft Genome Sequence of Brevibacterium linens AE038-8.</title>
        <authorList>
            <person name="Maizel D."/>
            <person name="Utturkar S.M."/>
            <person name="Brown S.D."/>
            <person name="Ferrero M."/>
            <person name="Rosen B.P."/>
        </authorList>
    </citation>
    <scope>NUCLEOTIDE SEQUENCE [LARGE SCALE GENOMIC DNA]</scope>
    <source>
        <strain evidence="3 4">AE038-8</strain>
    </source>
</reference>
<keyword evidence="2" id="KW-1133">Transmembrane helix</keyword>
<feature type="transmembrane region" description="Helical" evidence="2">
    <location>
        <begin position="108"/>
        <end position="132"/>
    </location>
</feature>
<evidence type="ECO:0000256" key="1">
    <source>
        <dbReference type="SAM" id="MobiDB-lite"/>
    </source>
</evidence>
<keyword evidence="2" id="KW-0812">Transmembrane</keyword>
<evidence type="ECO:0000313" key="4">
    <source>
        <dbReference type="Proteomes" id="UP000031488"/>
    </source>
</evidence>
<sequence>MTSTDFSYPQPTDDELAAQQPRVPAPPVHPVYASPRPDDLADAHNGLDTRMDGPASAKSPTLGKVAVALSIVAMALSLAASVILGVTVGPSEAASGYYFTDTPDWYQTLATVLVGVQGLCTCLGLTGIILGITAAVTGRGRTPGIIAIAIAAIAPFVSFGTFVALAFIAA</sequence>
<dbReference type="RefSeq" id="WP_052240109.1">
    <property type="nucleotide sequence ID" value="NZ_JTJZ01000022.1"/>
</dbReference>
<dbReference type="OrthoDB" id="4804082at2"/>
<dbReference type="PATRIC" id="fig|1703.6.peg.2704"/>
<accession>A0A0B8ZW93</accession>